<dbReference type="AlphaFoldDB" id="A0A5K1I7X5"/>
<accession>A0A5K1I7X5</accession>
<keyword evidence="3" id="KW-1185">Reference proteome</keyword>
<dbReference type="EMBL" id="CABVOU010000047">
    <property type="protein sequence ID" value="VVZ97376.1"/>
    <property type="molecule type" value="Genomic_DNA"/>
</dbReference>
<sequence length="50" mass="5284">MAASPRSSRYPCGLRPGHAAKPVRGHLSRDITLRQDPTPKGPDAANATFG</sequence>
<dbReference type="Proteomes" id="UP000326725">
    <property type="component" value="Unassembled WGS sequence"/>
</dbReference>
<feature type="region of interest" description="Disordered" evidence="1">
    <location>
        <begin position="1"/>
        <end position="50"/>
    </location>
</feature>
<gene>
    <name evidence="2" type="ORF">HALO32_03494</name>
</gene>
<evidence type="ECO:0000313" key="3">
    <source>
        <dbReference type="Proteomes" id="UP000326725"/>
    </source>
</evidence>
<organism evidence="2 3">
    <name type="scientific">Halomonas lysinitropha</name>
    <dbReference type="NCBI Taxonomy" id="2607506"/>
    <lineage>
        <taxon>Bacteria</taxon>
        <taxon>Pseudomonadati</taxon>
        <taxon>Pseudomonadota</taxon>
        <taxon>Gammaproteobacteria</taxon>
        <taxon>Oceanospirillales</taxon>
        <taxon>Halomonadaceae</taxon>
        <taxon>Halomonas</taxon>
    </lineage>
</organism>
<name>A0A5K1I7X5_9GAMM</name>
<evidence type="ECO:0000256" key="1">
    <source>
        <dbReference type="SAM" id="MobiDB-lite"/>
    </source>
</evidence>
<protein>
    <submittedName>
        <fullName evidence="2">Uncharacterized protein</fullName>
    </submittedName>
</protein>
<reference evidence="2 3" key="1">
    <citation type="submission" date="2019-09" db="EMBL/GenBank/DDBJ databases">
        <authorList>
            <person name="Criscuolo A."/>
        </authorList>
    </citation>
    <scope>NUCLEOTIDE SEQUENCE [LARGE SCALE GENOMIC DNA]</scope>
    <source>
        <strain evidence="3">3(2)</strain>
    </source>
</reference>
<proteinExistence type="predicted"/>
<evidence type="ECO:0000313" key="2">
    <source>
        <dbReference type="EMBL" id="VVZ97376.1"/>
    </source>
</evidence>